<dbReference type="PRINTS" id="PR00990">
    <property type="entry name" value="RIBOKINASE"/>
</dbReference>
<feature type="binding site" evidence="12">
    <location>
        <position position="285"/>
    </location>
    <ligand>
        <name>K(+)</name>
        <dbReference type="ChEBI" id="CHEBI:29103"/>
    </ligand>
</feature>
<feature type="domain" description="Carbohydrate kinase PfkB" evidence="13">
    <location>
        <begin position="5"/>
        <end position="288"/>
    </location>
</feature>
<dbReference type="Pfam" id="PF00294">
    <property type="entry name" value="PfkB"/>
    <property type="match status" value="1"/>
</dbReference>
<feature type="active site" description="Proton acceptor" evidence="12">
    <location>
        <position position="246"/>
    </location>
</feature>
<keyword evidence="11 12" id="KW-0119">Carbohydrate metabolism</keyword>
<keyword evidence="15" id="KW-1185">Reference proteome</keyword>
<evidence type="ECO:0000256" key="4">
    <source>
        <dbReference type="ARBA" id="ARBA00022679"/>
    </source>
</evidence>
<comment type="pathway">
    <text evidence="12">Carbohydrate metabolism; D-ribose degradation; D-ribose 5-phosphate from beta-D-ribopyranose: step 2/2.</text>
</comment>
<dbReference type="NCBIfam" id="TIGR02152">
    <property type="entry name" value="D_ribokin_bact"/>
    <property type="match status" value="1"/>
</dbReference>
<feature type="binding site" evidence="12">
    <location>
        <position position="185"/>
    </location>
    <ligand>
        <name>ATP</name>
        <dbReference type="ChEBI" id="CHEBI:30616"/>
    </ligand>
</feature>
<keyword evidence="12" id="KW-0963">Cytoplasm</keyword>
<feature type="binding site" evidence="12">
    <location>
        <position position="276"/>
    </location>
    <ligand>
        <name>K(+)</name>
        <dbReference type="ChEBI" id="CHEBI:29103"/>
    </ligand>
</feature>
<comment type="activity regulation">
    <text evidence="12">Activated by a monovalent cation that binds near, but not in, the active site. The most likely occupant of the site in vivo is potassium. Ion binding induces a conformational change that may alter substrate affinity.</text>
</comment>
<keyword evidence="10 12" id="KW-0630">Potassium</keyword>
<dbReference type="InterPro" id="IPR002173">
    <property type="entry name" value="Carboh/pur_kinase_PfkB_CS"/>
</dbReference>
<keyword evidence="7 12" id="KW-0418">Kinase</keyword>
<dbReference type="RefSeq" id="WP_188039785.1">
    <property type="nucleotide sequence ID" value="NZ_JACVHF010000007.1"/>
</dbReference>
<dbReference type="InterPro" id="IPR002139">
    <property type="entry name" value="Ribo/fructo_kinase"/>
</dbReference>
<feature type="binding site" evidence="12">
    <location>
        <begin position="41"/>
        <end position="45"/>
    </location>
    <ligand>
        <name>substrate</name>
    </ligand>
</feature>
<dbReference type="CDD" id="cd01174">
    <property type="entry name" value="ribokinase"/>
    <property type="match status" value="1"/>
</dbReference>
<dbReference type="PANTHER" id="PTHR10584">
    <property type="entry name" value="SUGAR KINASE"/>
    <property type="match status" value="1"/>
</dbReference>
<organism evidence="14 15">
    <name type="scientific">Heliobacterium chlorum</name>
    <dbReference type="NCBI Taxonomy" id="2698"/>
    <lineage>
        <taxon>Bacteria</taxon>
        <taxon>Bacillati</taxon>
        <taxon>Bacillota</taxon>
        <taxon>Clostridia</taxon>
        <taxon>Eubacteriales</taxon>
        <taxon>Heliobacteriaceae</taxon>
        <taxon>Heliobacterium</taxon>
    </lineage>
</organism>
<comment type="catalytic activity">
    <reaction evidence="12">
        <text>D-ribose + ATP = D-ribose 5-phosphate + ADP + H(+)</text>
        <dbReference type="Rhea" id="RHEA:13697"/>
        <dbReference type="ChEBI" id="CHEBI:15378"/>
        <dbReference type="ChEBI" id="CHEBI:30616"/>
        <dbReference type="ChEBI" id="CHEBI:47013"/>
        <dbReference type="ChEBI" id="CHEBI:78346"/>
        <dbReference type="ChEBI" id="CHEBI:456216"/>
        <dbReference type="EC" id="2.7.1.15"/>
    </reaction>
</comment>
<sequence length="300" mass="32023">MKTPHVLVIGSINTDLVCYSERIPHVGETVMGSRFTTVPGGKGANQAMAASRLGAQVSFIGAVGKDSYGREMLQYFQNNHLQTTYIKEVNDSTGVALINVDGAGNNQIVVVPGANYKLDPADLEASQEAFAGCDVVVLQLEVPLETVGKAIELAKRFGKPVILNPAPAQSIPDEWLSQIDYLVPNEHEALLLGGEPEDCFEKLYHKINGTLIVTLGDKGLLFIDKEGSRSLPAFEVKPVDTTAAGDAFVGGFSVALAEGRPISEALRFASATAALSVTRSGAQTSLPQRNEVLEFLEEHS</sequence>
<comment type="similarity">
    <text evidence="1">Belongs to the carbohydrate kinase pfkB family.</text>
</comment>
<feature type="binding site" evidence="12">
    <location>
        <position position="240"/>
    </location>
    <ligand>
        <name>K(+)</name>
        <dbReference type="ChEBI" id="CHEBI:29103"/>
    </ligand>
</feature>
<dbReference type="SUPFAM" id="SSF53613">
    <property type="entry name" value="Ribokinase-like"/>
    <property type="match status" value="1"/>
</dbReference>
<dbReference type="InterPro" id="IPR029056">
    <property type="entry name" value="Ribokinase-like"/>
</dbReference>
<dbReference type="HAMAP" id="MF_01987">
    <property type="entry name" value="Ribokinase"/>
    <property type="match status" value="1"/>
</dbReference>
<comment type="caution">
    <text evidence="14">The sequence shown here is derived from an EMBL/GenBank/DDBJ whole genome shotgun (WGS) entry which is preliminary data.</text>
</comment>
<dbReference type="EMBL" id="JACVHF010000007">
    <property type="protein sequence ID" value="MBC9784622.1"/>
    <property type="molecule type" value="Genomic_DNA"/>
</dbReference>
<feature type="binding site" evidence="12">
    <location>
        <position position="279"/>
    </location>
    <ligand>
        <name>K(+)</name>
        <dbReference type="ChEBI" id="CHEBI:29103"/>
    </ligand>
</feature>
<dbReference type="PANTHER" id="PTHR10584:SF166">
    <property type="entry name" value="RIBOKINASE"/>
    <property type="match status" value="1"/>
</dbReference>
<evidence type="ECO:0000256" key="12">
    <source>
        <dbReference type="HAMAP-Rule" id="MF_01987"/>
    </source>
</evidence>
<comment type="cofactor">
    <cofactor evidence="12">
        <name>Mg(2+)</name>
        <dbReference type="ChEBI" id="CHEBI:18420"/>
    </cofactor>
    <text evidence="12">Requires a divalent cation, most likely magnesium in vivo, as an electrophilic catalyst to aid phosphoryl group transfer. It is the chelate of the metal and the nucleotide that is the actual substrate.</text>
</comment>
<accession>A0ABR7T1G0</accession>
<comment type="similarity">
    <text evidence="12">Belongs to the carbohydrate kinase PfkB family. Ribokinase subfamily.</text>
</comment>
<evidence type="ECO:0000256" key="2">
    <source>
        <dbReference type="ARBA" id="ARBA00012035"/>
    </source>
</evidence>
<name>A0ABR7T1G0_HELCL</name>
<evidence type="ECO:0000259" key="13">
    <source>
        <dbReference type="Pfam" id="PF00294"/>
    </source>
</evidence>
<evidence type="ECO:0000256" key="8">
    <source>
        <dbReference type="ARBA" id="ARBA00022840"/>
    </source>
</evidence>
<feature type="binding site" evidence="12">
    <location>
        <begin position="214"/>
        <end position="219"/>
    </location>
    <ligand>
        <name>ATP</name>
        <dbReference type="ChEBI" id="CHEBI:30616"/>
    </ligand>
</feature>
<proteinExistence type="inferred from homology"/>
<keyword evidence="4 12" id="KW-0808">Transferase</keyword>
<gene>
    <name evidence="12 14" type="primary">rbsK</name>
    <name evidence="14" type="ORF">H1S01_08870</name>
</gene>
<comment type="function">
    <text evidence="12">Catalyzes the phosphorylation of ribose at O-5 in a reaction requiring ATP and magnesium. The resulting D-ribose-5-phosphate can then be used either for sythesis of nucleotides, histidine, and tryptophan, or as a component of the pentose phosphate pathway.</text>
</comment>
<dbReference type="Proteomes" id="UP000617402">
    <property type="component" value="Unassembled WGS sequence"/>
</dbReference>
<keyword evidence="5 12" id="KW-0479">Metal-binding</keyword>
<feature type="binding site" evidence="12">
    <location>
        <position position="242"/>
    </location>
    <ligand>
        <name>K(+)</name>
        <dbReference type="ChEBI" id="CHEBI:29103"/>
    </ligand>
</feature>
<comment type="subcellular location">
    <subcellularLocation>
        <location evidence="12">Cytoplasm</location>
    </subcellularLocation>
</comment>
<evidence type="ECO:0000256" key="1">
    <source>
        <dbReference type="ARBA" id="ARBA00005380"/>
    </source>
</evidence>
<keyword evidence="8 12" id="KW-0067">ATP-binding</keyword>
<comment type="subunit">
    <text evidence="12">Homodimer.</text>
</comment>
<dbReference type="InterPro" id="IPR011611">
    <property type="entry name" value="PfkB_dom"/>
</dbReference>
<evidence type="ECO:0000256" key="9">
    <source>
        <dbReference type="ARBA" id="ARBA00022842"/>
    </source>
</evidence>
<comment type="caution">
    <text evidence="12">Lacks conserved residue(s) required for the propagation of feature annotation.</text>
</comment>
<evidence type="ECO:0000256" key="11">
    <source>
        <dbReference type="ARBA" id="ARBA00023277"/>
    </source>
</evidence>
<dbReference type="GO" id="GO:0004747">
    <property type="term" value="F:ribokinase activity"/>
    <property type="evidence" value="ECO:0007669"/>
    <property type="project" value="UniProtKB-EC"/>
</dbReference>
<evidence type="ECO:0000256" key="7">
    <source>
        <dbReference type="ARBA" id="ARBA00022777"/>
    </source>
</evidence>
<evidence type="ECO:0000256" key="3">
    <source>
        <dbReference type="ARBA" id="ARBA00016943"/>
    </source>
</evidence>
<dbReference type="Gene3D" id="3.40.1190.20">
    <property type="match status" value="1"/>
</dbReference>
<dbReference type="PROSITE" id="PS00584">
    <property type="entry name" value="PFKB_KINASES_2"/>
    <property type="match status" value="1"/>
</dbReference>
<protein>
    <recommendedName>
        <fullName evidence="3 12">Ribokinase</fullName>
        <shortName evidence="12">RK</shortName>
        <ecNumber evidence="2 12">2.7.1.15</ecNumber>
    </recommendedName>
</protein>
<feature type="binding site" evidence="12">
    <location>
        <position position="281"/>
    </location>
    <ligand>
        <name>K(+)</name>
        <dbReference type="ChEBI" id="CHEBI:29103"/>
    </ligand>
</feature>
<evidence type="ECO:0000256" key="10">
    <source>
        <dbReference type="ARBA" id="ARBA00022958"/>
    </source>
</evidence>
<feature type="binding site" evidence="12">
    <location>
        <position position="141"/>
    </location>
    <ligand>
        <name>substrate</name>
    </ligand>
</feature>
<feature type="binding site" evidence="12">
    <location>
        <begin position="13"/>
        <end position="15"/>
    </location>
    <ligand>
        <name>substrate</name>
    </ligand>
</feature>
<evidence type="ECO:0000256" key="5">
    <source>
        <dbReference type="ARBA" id="ARBA00022723"/>
    </source>
</evidence>
<evidence type="ECO:0000313" key="14">
    <source>
        <dbReference type="EMBL" id="MBC9784622.1"/>
    </source>
</evidence>
<feature type="binding site" evidence="12">
    <location>
        <begin position="245"/>
        <end position="246"/>
    </location>
    <ligand>
        <name>ATP</name>
        <dbReference type="ChEBI" id="CHEBI:30616"/>
    </ligand>
</feature>
<dbReference type="EC" id="2.7.1.15" evidence="2 12"/>
<evidence type="ECO:0000256" key="6">
    <source>
        <dbReference type="ARBA" id="ARBA00022741"/>
    </source>
</evidence>
<keyword evidence="9 12" id="KW-0460">Magnesium</keyword>
<keyword evidence="6 12" id="KW-0547">Nucleotide-binding</keyword>
<dbReference type="InterPro" id="IPR011877">
    <property type="entry name" value="Ribokinase"/>
</dbReference>
<reference evidence="14 15" key="1">
    <citation type="submission" date="2020-07" db="EMBL/GenBank/DDBJ databases">
        <title>Draft whole-genome sequence of Heliobacterium chlorum DSM 3682, type strain.</title>
        <authorList>
            <person name="Kyndt J.A."/>
            <person name="Meyer T.E."/>
            <person name="Imhoff J.F."/>
        </authorList>
    </citation>
    <scope>NUCLEOTIDE SEQUENCE [LARGE SCALE GENOMIC DNA]</scope>
    <source>
        <strain evidence="14 15">DSM 3682</strain>
    </source>
</reference>
<feature type="binding site" evidence="12">
    <location>
        <position position="246"/>
    </location>
    <ligand>
        <name>substrate</name>
    </ligand>
</feature>
<evidence type="ECO:0000313" key="15">
    <source>
        <dbReference type="Proteomes" id="UP000617402"/>
    </source>
</evidence>